<proteinExistence type="predicted"/>
<gene>
    <name evidence="3" type="ORF">ZT3D7_G6695</name>
</gene>
<evidence type="ECO:0000313" key="3">
    <source>
        <dbReference type="EMBL" id="SMQ51542.1"/>
    </source>
</evidence>
<keyword evidence="2" id="KW-1133">Transmembrane helix</keyword>
<feature type="transmembrane region" description="Helical" evidence="2">
    <location>
        <begin position="99"/>
        <end position="121"/>
    </location>
</feature>
<dbReference type="AlphaFoldDB" id="A0A1X7RVR9"/>
<dbReference type="PANTHER" id="PTHR35896">
    <property type="entry name" value="IG-LIKE DOMAIN-CONTAINING PROTEIN"/>
    <property type="match status" value="1"/>
</dbReference>
<sequence length="304" mass="34492">MRMAYDDATDISGSHQGAWLDLIPQHIEHKQFPSTNEAMAGNRTERRDDEEQPFLHHHKGSPYPTEPFLGMKQGRDCWWSVSGLRSGILRLSDMLASPLLTHGLVFVMAFLFSLAATYFVMFKATAPCSTDLASGHTHHNAERPPSIRPQWPTPPMHGNFSLKAKLTTCGHSTPEAKELGCRYDILSNHWIPGACMDEEAVVEYQADNSWYGFADPAHTKLLTIEEMSEQDFYYTNERDHIVHCAMLWRKQFRAFYEERPNIDALIANVEHTCTVLNFSSICQKEGQTIGACQSRRSWDTRAAG</sequence>
<evidence type="ECO:0000256" key="1">
    <source>
        <dbReference type="SAM" id="MobiDB-lite"/>
    </source>
</evidence>
<feature type="region of interest" description="Disordered" evidence="1">
    <location>
        <begin position="33"/>
        <end position="62"/>
    </location>
</feature>
<name>A0A1X7RVR9_ZYMT9</name>
<evidence type="ECO:0000256" key="2">
    <source>
        <dbReference type="SAM" id="Phobius"/>
    </source>
</evidence>
<feature type="region of interest" description="Disordered" evidence="1">
    <location>
        <begin position="133"/>
        <end position="152"/>
    </location>
</feature>
<accession>A0A1X7RVR9</accession>
<dbReference type="STRING" id="1276538.A0A1X7RVR9"/>
<evidence type="ECO:0000313" key="4">
    <source>
        <dbReference type="Proteomes" id="UP000215127"/>
    </source>
</evidence>
<reference evidence="3 4" key="1">
    <citation type="submission" date="2016-06" db="EMBL/GenBank/DDBJ databases">
        <authorList>
            <person name="Kjaerup R.B."/>
            <person name="Dalgaard T.S."/>
            <person name="Juul-Madsen H.R."/>
        </authorList>
    </citation>
    <scope>NUCLEOTIDE SEQUENCE [LARGE SCALE GENOMIC DNA]</scope>
</reference>
<organism evidence="3 4">
    <name type="scientific">Zymoseptoria tritici (strain ST99CH_3D7)</name>
    <dbReference type="NCBI Taxonomy" id="1276538"/>
    <lineage>
        <taxon>Eukaryota</taxon>
        <taxon>Fungi</taxon>
        <taxon>Dikarya</taxon>
        <taxon>Ascomycota</taxon>
        <taxon>Pezizomycotina</taxon>
        <taxon>Dothideomycetes</taxon>
        <taxon>Dothideomycetidae</taxon>
        <taxon>Mycosphaerellales</taxon>
        <taxon>Mycosphaerellaceae</taxon>
        <taxon>Zymoseptoria</taxon>
    </lineage>
</organism>
<protein>
    <submittedName>
        <fullName evidence="3">Uncharacterized protein</fullName>
    </submittedName>
</protein>
<keyword evidence="2" id="KW-0812">Transmembrane</keyword>
<dbReference type="Proteomes" id="UP000215127">
    <property type="component" value="Chromosome 6"/>
</dbReference>
<dbReference type="PANTHER" id="PTHR35896:SF3">
    <property type="entry name" value="MAJOR FACILITATOR SUPERFAMILY TRANSPORTER"/>
    <property type="match status" value="1"/>
</dbReference>
<keyword evidence="4" id="KW-1185">Reference proteome</keyword>
<dbReference type="InterPro" id="IPR053008">
    <property type="entry name" value="Phomopsin_biosynth_assoc"/>
</dbReference>
<dbReference type="EMBL" id="LT853697">
    <property type="protein sequence ID" value="SMQ51542.1"/>
    <property type="molecule type" value="Genomic_DNA"/>
</dbReference>
<keyword evidence="2" id="KW-0472">Membrane</keyword>